<dbReference type="RefSeq" id="XP_060323046.1">
    <property type="nucleotide sequence ID" value="XM_060478529.1"/>
</dbReference>
<feature type="compositionally biased region" description="Acidic residues" evidence="1">
    <location>
        <begin position="95"/>
        <end position="119"/>
    </location>
</feature>
<organism evidence="2 3">
    <name type="scientific">Armillaria tabescens</name>
    <name type="common">Ringless honey mushroom</name>
    <name type="synonym">Agaricus tabescens</name>
    <dbReference type="NCBI Taxonomy" id="1929756"/>
    <lineage>
        <taxon>Eukaryota</taxon>
        <taxon>Fungi</taxon>
        <taxon>Dikarya</taxon>
        <taxon>Basidiomycota</taxon>
        <taxon>Agaricomycotina</taxon>
        <taxon>Agaricomycetes</taxon>
        <taxon>Agaricomycetidae</taxon>
        <taxon>Agaricales</taxon>
        <taxon>Marasmiineae</taxon>
        <taxon>Physalacriaceae</taxon>
        <taxon>Desarmillaria</taxon>
    </lineage>
</organism>
<dbReference type="EMBL" id="JAUEPS010000093">
    <property type="protein sequence ID" value="KAK0438852.1"/>
    <property type="molecule type" value="Genomic_DNA"/>
</dbReference>
<proteinExistence type="predicted"/>
<dbReference type="AlphaFoldDB" id="A0AA39JBC0"/>
<dbReference type="Pfam" id="PF20414">
    <property type="entry name" value="DUF6698"/>
    <property type="match status" value="1"/>
</dbReference>
<dbReference type="Proteomes" id="UP001175211">
    <property type="component" value="Unassembled WGS sequence"/>
</dbReference>
<feature type="region of interest" description="Disordered" evidence="1">
    <location>
        <begin position="1"/>
        <end position="129"/>
    </location>
</feature>
<accession>A0AA39JBC0</accession>
<evidence type="ECO:0000313" key="2">
    <source>
        <dbReference type="EMBL" id="KAK0438852.1"/>
    </source>
</evidence>
<name>A0AA39JBC0_ARMTA</name>
<reference evidence="2" key="1">
    <citation type="submission" date="2023-06" db="EMBL/GenBank/DDBJ databases">
        <authorList>
            <consortium name="Lawrence Berkeley National Laboratory"/>
            <person name="Ahrendt S."/>
            <person name="Sahu N."/>
            <person name="Indic B."/>
            <person name="Wong-Bajracharya J."/>
            <person name="Merenyi Z."/>
            <person name="Ke H.-M."/>
            <person name="Monk M."/>
            <person name="Kocsube S."/>
            <person name="Drula E."/>
            <person name="Lipzen A."/>
            <person name="Balint B."/>
            <person name="Henrissat B."/>
            <person name="Andreopoulos B."/>
            <person name="Martin F.M."/>
            <person name="Harder C.B."/>
            <person name="Rigling D."/>
            <person name="Ford K.L."/>
            <person name="Foster G.D."/>
            <person name="Pangilinan J."/>
            <person name="Papanicolaou A."/>
            <person name="Barry K."/>
            <person name="LaButti K."/>
            <person name="Viragh M."/>
            <person name="Koriabine M."/>
            <person name="Yan M."/>
            <person name="Riley R."/>
            <person name="Champramary S."/>
            <person name="Plett K.L."/>
            <person name="Tsai I.J."/>
            <person name="Slot J."/>
            <person name="Sipos G."/>
            <person name="Plett J."/>
            <person name="Nagy L.G."/>
            <person name="Grigoriev I.V."/>
        </authorList>
    </citation>
    <scope>NUCLEOTIDE SEQUENCE</scope>
    <source>
        <strain evidence="2">CCBAS 213</strain>
    </source>
</reference>
<feature type="compositionally biased region" description="Basic and acidic residues" evidence="1">
    <location>
        <begin position="53"/>
        <end position="62"/>
    </location>
</feature>
<dbReference type="GeneID" id="85362077"/>
<keyword evidence="3" id="KW-1185">Reference proteome</keyword>
<comment type="caution">
    <text evidence="2">The sequence shown here is derived from an EMBL/GenBank/DDBJ whole genome shotgun (WGS) entry which is preliminary data.</text>
</comment>
<sequence length="506" mass="56394">MPQCASSKSSWSKPPSTAAQSVIKNSKPPSKNTKPPSKNPKPPSSRSSVKPKTTTERTKPEVKQSTSDTLEEDKYDEAANNDEEEALEEVKVDQEEREDSFGDDNEDANINSDDSEDGDEKGYSETKKGGKQCKMKLKGRIEKKLSCRPGYTQKQTFILDTCHTISKLVPCAVALFTPVDDIMWAGTTHSNKALELGIEIADHPHSTPNEKSFAILEKFLEHDVTIFKALHCFPKHQIGMQAMIKDLCIGFKESWGSDTNKVRNDILTLLVEDPVNKTIMLPKPTHKMVQGFNHIDTGCLLCPQIYLKRFDENDRFIFDLANGKVKVMASEWPSFLYDQTLYDPLDNEAGFMKGYLLLRVFLHIFCSNGDPMKQEGPKRGSIAKINGICLVTGCMIAYAACQGCYALSSKDGWTEQDGAFDMTAFYDSIVALFESHPDDEWMVETLAWWNEQIFGDENGRTDVDKTQDAHPPDSTVAKMAARHEAWAKAQAEAAAAATSEDLMATD</sequence>
<feature type="compositionally biased region" description="Low complexity" evidence="1">
    <location>
        <begin position="1"/>
        <end position="16"/>
    </location>
</feature>
<evidence type="ECO:0000256" key="1">
    <source>
        <dbReference type="SAM" id="MobiDB-lite"/>
    </source>
</evidence>
<feature type="compositionally biased region" description="Acidic residues" evidence="1">
    <location>
        <begin position="69"/>
        <end position="87"/>
    </location>
</feature>
<evidence type="ECO:0000313" key="3">
    <source>
        <dbReference type="Proteomes" id="UP001175211"/>
    </source>
</evidence>
<protein>
    <submittedName>
        <fullName evidence="2">Uncharacterized protein</fullName>
    </submittedName>
</protein>
<gene>
    <name evidence="2" type="ORF">EV420DRAFT_1651270</name>
</gene>
<dbReference type="InterPro" id="IPR046521">
    <property type="entry name" value="DUF6698"/>
</dbReference>
<feature type="compositionally biased region" description="Low complexity" evidence="1">
    <location>
        <begin position="24"/>
        <end position="36"/>
    </location>
</feature>